<reference evidence="2 3" key="1">
    <citation type="submission" date="2019-05" db="EMBL/GenBank/DDBJ databases">
        <title>Another draft genome of Portunus trituberculatus and its Hox gene families provides insights of decapod evolution.</title>
        <authorList>
            <person name="Jeong J.-H."/>
            <person name="Song I."/>
            <person name="Kim S."/>
            <person name="Choi T."/>
            <person name="Kim D."/>
            <person name="Ryu S."/>
            <person name="Kim W."/>
        </authorList>
    </citation>
    <scope>NUCLEOTIDE SEQUENCE [LARGE SCALE GENOMIC DNA]</scope>
    <source>
        <tissue evidence="2">Muscle</tissue>
    </source>
</reference>
<dbReference type="Proteomes" id="UP000324222">
    <property type="component" value="Unassembled WGS sequence"/>
</dbReference>
<evidence type="ECO:0000256" key="1">
    <source>
        <dbReference type="SAM" id="MobiDB-lite"/>
    </source>
</evidence>
<keyword evidence="3" id="KW-1185">Reference proteome</keyword>
<dbReference type="AlphaFoldDB" id="A0A5B7GHQ2"/>
<sequence>MLHATHSPASGPRIVAKGFRGVGLLCEPRRMYCLRVALAGQGSREPQPRPPLPASETVKAARPCQHLRHPALTSSGPSSPRKTLFLSCLKIPGAGVAADTHL</sequence>
<protein>
    <submittedName>
        <fullName evidence="2">Uncharacterized protein</fullName>
    </submittedName>
</protein>
<accession>A0A5B7GHQ2</accession>
<proteinExistence type="predicted"/>
<evidence type="ECO:0000313" key="2">
    <source>
        <dbReference type="EMBL" id="MPC56538.1"/>
    </source>
</evidence>
<feature type="region of interest" description="Disordered" evidence="1">
    <location>
        <begin position="39"/>
        <end position="61"/>
    </location>
</feature>
<dbReference type="EMBL" id="VSRR010014018">
    <property type="protein sequence ID" value="MPC56538.1"/>
    <property type="molecule type" value="Genomic_DNA"/>
</dbReference>
<comment type="caution">
    <text evidence="2">The sequence shown here is derived from an EMBL/GenBank/DDBJ whole genome shotgun (WGS) entry which is preliminary data.</text>
</comment>
<gene>
    <name evidence="2" type="ORF">E2C01_050500</name>
</gene>
<name>A0A5B7GHQ2_PORTR</name>
<evidence type="ECO:0000313" key="3">
    <source>
        <dbReference type="Proteomes" id="UP000324222"/>
    </source>
</evidence>
<organism evidence="2 3">
    <name type="scientific">Portunus trituberculatus</name>
    <name type="common">Swimming crab</name>
    <name type="synonym">Neptunus trituberculatus</name>
    <dbReference type="NCBI Taxonomy" id="210409"/>
    <lineage>
        <taxon>Eukaryota</taxon>
        <taxon>Metazoa</taxon>
        <taxon>Ecdysozoa</taxon>
        <taxon>Arthropoda</taxon>
        <taxon>Crustacea</taxon>
        <taxon>Multicrustacea</taxon>
        <taxon>Malacostraca</taxon>
        <taxon>Eumalacostraca</taxon>
        <taxon>Eucarida</taxon>
        <taxon>Decapoda</taxon>
        <taxon>Pleocyemata</taxon>
        <taxon>Brachyura</taxon>
        <taxon>Eubrachyura</taxon>
        <taxon>Portunoidea</taxon>
        <taxon>Portunidae</taxon>
        <taxon>Portuninae</taxon>
        <taxon>Portunus</taxon>
    </lineage>
</organism>